<proteinExistence type="inferred from homology"/>
<organism evidence="3 4">
    <name type="scientific">Achromobacter mucicolens</name>
    <dbReference type="NCBI Taxonomy" id="1389922"/>
    <lineage>
        <taxon>Bacteria</taxon>
        <taxon>Pseudomonadati</taxon>
        <taxon>Pseudomonadota</taxon>
        <taxon>Betaproteobacteria</taxon>
        <taxon>Burkholderiales</taxon>
        <taxon>Alcaligenaceae</taxon>
        <taxon>Achromobacter</taxon>
    </lineage>
</organism>
<gene>
    <name evidence="1" type="primary">ubiT</name>
    <name evidence="3" type="ORF">N5C72_00535</name>
</gene>
<reference evidence="3 4" key="1">
    <citation type="submission" date="2022-09" db="EMBL/GenBank/DDBJ databases">
        <title>Intensive care unit water sources are persistently colonized with multi-drug resistant bacteria and are the site of extensive horizontal gene transfer of antibiotic resistance genes.</title>
        <authorList>
            <person name="Diorio-Toth L."/>
        </authorList>
    </citation>
    <scope>NUCLEOTIDE SEQUENCE [LARGE SCALE GENOMIC DNA]</scope>
    <source>
        <strain evidence="3 4">GD03967</strain>
    </source>
</reference>
<dbReference type="GO" id="GO:0006744">
    <property type="term" value="P:ubiquinone biosynthetic process"/>
    <property type="evidence" value="ECO:0007669"/>
    <property type="project" value="UniProtKB-UniRule"/>
</dbReference>
<comment type="similarity">
    <text evidence="1">Belongs to the UbiT family.</text>
</comment>
<keyword evidence="1" id="KW-0831">Ubiquinone biosynthesis</keyword>
<dbReference type="Pfam" id="PF02036">
    <property type="entry name" value="SCP2"/>
    <property type="match status" value="1"/>
</dbReference>
<protein>
    <recommendedName>
        <fullName evidence="1">Ubiquinone biosynthesis accessory factor UbiT</fullName>
    </recommendedName>
</protein>
<evidence type="ECO:0000313" key="4">
    <source>
        <dbReference type="Proteomes" id="UP001158644"/>
    </source>
</evidence>
<dbReference type="HAMAP" id="MF_02231">
    <property type="entry name" value="UbiT"/>
    <property type="match status" value="1"/>
</dbReference>
<accession>A0ABD4YPI1</accession>
<evidence type="ECO:0000313" key="3">
    <source>
        <dbReference type="EMBL" id="MDH1176536.1"/>
    </source>
</evidence>
<dbReference type="RefSeq" id="WP_279988737.1">
    <property type="nucleotide sequence ID" value="NZ_JAOBZK010000001.1"/>
</dbReference>
<feature type="domain" description="SCP2" evidence="2">
    <location>
        <begin position="44"/>
        <end position="129"/>
    </location>
</feature>
<dbReference type="Proteomes" id="UP001158644">
    <property type="component" value="Unassembled WGS sequence"/>
</dbReference>
<dbReference type="InterPro" id="IPR003033">
    <property type="entry name" value="SCP2_sterol-bd_dom"/>
</dbReference>
<comment type="caution">
    <text evidence="3">The sequence shown here is derived from an EMBL/GenBank/DDBJ whole genome shotgun (WGS) entry which is preliminary data.</text>
</comment>
<dbReference type="AlphaFoldDB" id="A0ABD4YPI1"/>
<dbReference type="SUPFAM" id="SSF55718">
    <property type="entry name" value="SCP-like"/>
    <property type="match status" value="1"/>
</dbReference>
<comment type="function">
    <text evidence="1">Required for O(2)-independent ubiquinone (coenzyme Q) biosynthesis. Likely functions as an accessory factor.</text>
</comment>
<dbReference type="EMBL" id="JAOBZK010000001">
    <property type="protein sequence ID" value="MDH1176536.1"/>
    <property type="molecule type" value="Genomic_DNA"/>
</dbReference>
<name>A0ABD4YPI1_9BURK</name>
<dbReference type="InterPro" id="IPR016830">
    <property type="entry name" value="UbiT"/>
</dbReference>
<sequence length="154" mass="16787">MSAALNLPPMFAKLGRRVPGQFVSLHFVAGLELARRLKWLEPPAELNGRSFAITVEDLGLRSSFVVRDGAFRPLWNRGPNGAAELELGAKLADFLALMREETDADTLFFQRRLRIAGDTELGLIVKNWLDAAPRPAWLQRMTAANSGMAGGAGG</sequence>
<comment type="pathway">
    <text evidence="1">Cofactor biosynthesis; ubiquinone biosynthesis.</text>
</comment>
<evidence type="ECO:0000259" key="2">
    <source>
        <dbReference type="Pfam" id="PF02036"/>
    </source>
</evidence>
<evidence type="ECO:0000256" key="1">
    <source>
        <dbReference type="HAMAP-Rule" id="MF_02231"/>
    </source>
</evidence>
<dbReference type="InterPro" id="IPR036527">
    <property type="entry name" value="SCP2_sterol-bd_dom_sf"/>
</dbReference>